<keyword evidence="4" id="KW-0805">Transcription regulation</keyword>
<dbReference type="Pfam" id="PF00439">
    <property type="entry name" value="Bromodomain"/>
    <property type="match status" value="2"/>
</dbReference>
<dbReference type="InParanoid" id="A0A409V9U7"/>
<dbReference type="InterPro" id="IPR037382">
    <property type="entry name" value="Rsc/polybromo"/>
</dbReference>
<dbReference type="PRINTS" id="PR00503">
    <property type="entry name" value="BROMODOMAIN"/>
</dbReference>
<dbReference type="PANTHER" id="PTHR16062">
    <property type="entry name" value="SWI/SNF-RELATED"/>
    <property type="match status" value="1"/>
</dbReference>
<feature type="domain" description="BAH" evidence="11">
    <location>
        <begin position="432"/>
        <end position="557"/>
    </location>
</feature>
<dbReference type="SMART" id="SM00297">
    <property type="entry name" value="BROMO"/>
    <property type="match status" value="1"/>
</dbReference>
<evidence type="ECO:0000256" key="2">
    <source>
        <dbReference type="ARBA" id="ARBA00022737"/>
    </source>
</evidence>
<evidence type="ECO:0000256" key="9">
    <source>
        <dbReference type="SAM" id="MobiDB-lite"/>
    </source>
</evidence>
<evidence type="ECO:0000256" key="8">
    <source>
        <dbReference type="PROSITE-ProRule" id="PRU00035"/>
    </source>
</evidence>
<dbReference type="InterPro" id="IPR001487">
    <property type="entry name" value="Bromodomain"/>
</dbReference>
<dbReference type="Gene3D" id="1.20.920.10">
    <property type="entry name" value="Bromodomain-like"/>
    <property type="match status" value="2"/>
</dbReference>
<comment type="caution">
    <text evidence="12">The sequence shown here is derived from an EMBL/GenBank/DDBJ whole genome shotgun (WGS) entry which is preliminary data.</text>
</comment>
<feature type="region of interest" description="Disordered" evidence="9">
    <location>
        <begin position="750"/>
        <end position="782"/>
    </location>
</feature>
<keyword evidence="2" id="KW-0677">Repeat</keyword>
<organism evidence="12 13">
    <name type="scientific">Panaeolus cyanescens</name>
    <dbReference type="NCBI Taxonomy" id="181874"/>
    <lineage>
        <taxon>Eukaryota</taxon>
        <taxon>Fungi</taxon>
        <taxon>Dikarya</taxon>
        <taxon>Basidiomycota</taxon>
        <taxon>Agaricomycotina</taxon>
        <taxon>Agaricomycetes</taxon>
        <taxon>Agaricomycetidae</taxon>
        <taxon>Agaricales</taxon>
        <taxon>Agaricineae</taxon>
        <taxon>Galeropsidaceae</taxon>
        <taxon>Panaeolus</taxon>
    </lineage>
</organism>
<dbReference type="CDD" id="cd04369">
    <property type="entry name" value="Bromodomain"/>
    <property type="match status" value="2"/>
</dbReference>
<feature type="region of interest" description="Disordered" evidence="9">
    <location>
        <begin position="194"/>
        <end position="252"/>
    </location>
</feature>
<keyword evidence="3" id="KW-0156">Chromatin regulator</keyword>
<evidence type="ECO:0000256" key="5">
    <source>
        <dbReference type="ARBA" id="ARBA00023117"/>
    </source>
</evidence>
<dbReference type="FunCoup" id="A0A409V9U7">
    <property type="interactions" value="136"/>
</dbReference>
<dbReference type="EMBL" id="NHTK01006119">
    <property type="protein sequence ID" value="PPQ63542.1"/>
    <property type="molecule type" value="Genomic_DNA"/>
</dbReference>
<keyword evidence="7" id="KW-0539">Nucleus</keyword>
<gene>
    <name evidence="12" type="ORF">CVT24_004772</name>
</gene>
<keyword evidence="5 8" id="KW-0103">Bromodomain</keyword>
<proteinExistence type="predicted"/>
<dbReference type="GO" id="GO:0006368">
    <property type="term" value="P:transcription elongation by RNA polymerase II"/>
    <property type="evidence" value="ECO:0007669"/>
    <property type="project" value="TreeGrafter"/>
</dbReference>
<evidence type="ECO:0000256" key="6">
    <source>
        <dbReference type="ARBA" id="ARBA00023163"/>
    </source>
</evidence>
<sequence>MALTQEQKTAVEEVLDAILSATSSRGRRQLVSMFMDPIDREEWPQYYEVIPEPRCIKTIQSNLEKGKYKNASEVWTDLSLVFWNALFYNEPKSQISLDAEHLKTLLEAEWKKRSVLPDVRSSPPPSSAQKLHGVASEETREEASTLAPAPTSTPAPIPSKAKAKTVTPNPATPSALPAMSTITTTGVTPLRTTQLASGSTSAQPQIKPPVSIRPKSIQRQSSPEIEVDVVSPDSDGQEDDSTSHRNERDPYSEEIVKQLEKGLPRWPGFSEEGWTTELHPERYSDIVHVIKSYKDIVGNRLGAALEAVPEESSTVVSLKVVETRARHKMYKSSKEFDMDMARIFERARRWHEPGTESYGRCLLLQRLYQALTSSNPPAAPYVSSTNFAALRAGPGNVKPVHGSDTEGVPNVTTHRVLTRDRTFVDELNYKGWNIRLADWVHLSNPDDPSRPIIGQVFRCWVSEEPERKGQKGITVSWYYRPEQTFHPSTRQFWEGEIFKTSHFAEHPLEDIIEKIACQFTARHIRGRPRPPYWYVGFPLYVCDSRYNDRERSFVTIKNWNSCIPEEVRQKAEYMPIFPFEKTVYPVLHPSPFISKVPGKPPIKGPGGLKNDPPETAGDGDTSKKQRKHENGPTRGAAPGTPSYYNHTVYAQPVTAGYGYQQQAVYNPAVQPFTARPSGPDRSIVSAAGGLAVIGGAGQVEKLPPETAKLFDRDPETNQVLWFSAPPMNVARPRGAQYSLTYLHFLAQKRKRQEASDSNSVKHNEDMGVGDGSDGHPDKRPRTTVVPTVTETMQKLWQELDMDAIMH</sequence>
<protein>
    <recommendedName>
        <fullName evidence="14">BAH domain-containing protein</fullName>
    </recommendedName>
</protein>
<dbReference type="GO" id="GO:0006338">
    <property type="term" value="P:chromatin remodeling"/>
    <property type="evidence" value="ECO:0007669"/>
    <property type="project" value="InterPro"/>
</dbReference>
<dbReference type="InterPro" id="IPR001025">
    <property type="entry name" value="BAH_dom"/>
</dbReference>
<dbReference type="PROSITE" id="PS50014">
    <property type="entry name" value="BROMODOMAIN_2"/>
    <property type="match status" value="1"/>
</dbReference>
<evidence type="ECO:0008006" key="14">
    <source>
        <dbReference type="Google" id="ProtNLM"/>
    </source>
</evidence>
<dbReference type="Pfam" id="PF01426">
    <property type="entry name" value="BAH"/>
    <property type="match status" value="1"/>
</dbReference>
<feature type="region of interest" description="Disordered" evidence="9">
    <location>
        <begin position="116"/>
        <end position="180"/>
    </location>
</feature>
<feature type="domain" description="Bromo" evidence="10">
    <location>
        <begin position="26"/>
        <end position="96"/>
    </location>
</feature>
<evidence type="ECO:0000259" key="10">
    <source>
        <dbReference type="PROSITE" id="PS50014"/>
    </source>
</evidence>
<keyword evidence="13" id="KW-1185">Reference proteome</keyword>
<dbReference type="GO" id="GO:0016586">
    <property type="term" value="C:RSC-type complex"/>
    <property type="evidence" value="ECO:0007669"/>
    <property type="project" value="InterPro"/>
</dbReference>
<comment type="subcellular location">
    <subcellularLocation>
        <location evidence="1">Nucleus</location>
    </subcellularLocation>
</comment>
<dbReference type="AlphaFoldDB" id="A0A409V9U7"/>
<dbReference type="OrthoDB" id="1742084at2759"/>
<evidence type="ECO:0000259" key="11">
    <source>
        <dbReference type="PROSITE" id="PS51038"/>
    </source>
</evidence>
<dbReference type="SUPFAM" id="SSF47370">
    <property type="entry name" value="Bromodomain"/>
    <property type="match status" value="2"/>
</dbReference>
<evidence type="ECO:0000256" key="1">
    <source>
        <dbReference type="ARBA" id="ARBA00004123"/>
    </source>
</evidence>
<evidence type="ECO:0000313" key="13">
    <source>
        <dbReference type="Proteomes" id="UP000284842"/>
    </source>
</evidence>
<dbReference type="STRING" id="181874.A0A409V9U7"/>
<dbReference type="InterPro" id="IPR036427">
    <property type="entry name" value="Bromodomain-like_sf"/>
</dbReference>
<keyword evidence="6" id="KW-0804">Transcription</keyword>
<feature type="compositionally biased region" description="Basic and acidic residues" evidence="9">
    <location>
        <begin position="620"/>
        <end position="631"/>
    </location>
</feature>
<feature type="compositionally biased region" description="Polar residues" evidence="9">
    <location>
        <begin position="194"/>
        <end position="204"/>
    </location>
</feature>
<feature type="region of interest" description="Disordered" evidence="9">
    <location>
        <begin position="595"/>
        <end position="643"/>
    </location>
</feature>
<dbReference type="Proteomes" id="UP000284842">
    <property type="component" value="Unassembled WGS sequence"/>
</dbReference>
<evidence type="ECO:0000313" key="12">
    <source>
        <dbReference type="EMBL" id="PPQ63542.1"/>
    </source>
</evidence>
<dbReference type="InterPro" id="IPR043151">
    <property type="entry name" value="BAH_sf"/>
</dbReference>
<dbReference type="CDD" id="cd04717">
    <property type="entry name" value="BAH_polybromo"/>
    <property type="match status" value="1"/>
</dbReference>
<dbReference type="PANTHER" id="PTHR16062:SF21">
    <property type="entry name" value="CHROMATIN STRUCTURE-REMODELING COMPLEX SUBUNIT RSC1-RELATED"/>
    <property type="match status" value="1"/>
</dbReference>
<dbReference type="SMART" id="SM00439">
    <property type="entry name" value="BAH"/>
    <property type="match status" value="1"/>
</dbReference>
<accession>A0A409V9U7</accession>
<name>A0A409V9U7_9AGAR</name>
<dbReference type="PROSITE" id="PS51038">
    <property type="entry name" value="BAH"/>
    <property type="match status" value="1"/>
</dbReference>
<evidence type="ECO:0000256" key="4">
    <source>
        <dbReference type="ARBA" id="ARBA00023015"/>
    </source>
</evidence>
<feature type="compositionally biased region" description="Basic and acidic residues" evidence="9">
    <location>
        <begin position="241"/>
        <end position="252"/>
    </location>
</feature>
<evidence type="ECO:0000256" key="7">
    <source>
        <dbReference type="ARBA" id="ARBA00023242"/>
    </source>
</evidence>
<evidence type="ECO:0000256" key="3">
    <source>
        <dbReference type="ARBA" id="ARBA00022853"/>
    </source>
</evidence>
<dbReference type="GO" id="GO:0003682">
    <property type="term" value="F:chromatin binding"/>
    <property type="evidence" value="ECO:0007669"/>
    <property type="project" value="InterPro"/>
</dbReference>
<dbReference type="Gene3D" id="2.30.30.490">
    <property type="match status" value="1"/>
</dbReference>
<reference evidence="12 13" key="1">
    <citation type="journal article" date="2018" name="Evol. Lett.">
        <title>Horizontal gene cluster transfer increased hallucinogenic mushroom diversity.</title>
        <authorList>
            <person name="Reynolds H.T."/>
            <person name="Vijayakumar V."/>
            <person name="Gluck-Thaler E."/>
            <person name="Korotkin H.B."/>
            <person name="Matheny P.B."/>
            <person name="Slot J.C."/>
        </authorList>
    </citation>
    <scope>NUCLEOTIDE SEQUENCE [LARGE SCALE GENOMIC DNA]</scope>
    <source>
        <strain evidence="12 13">2629</strain>
    </source>
</reference>